<dbReference type="EMBL" id="SWBR01000002">
    <property type="protein sequence ID" value="TKC10519.1"/>
    <property type="molecule type" value="Genomic_DNA"/>
</dbReference>
<reference evidence="1 2" key="1">
    <citation type="submission" date="2019-04" db="EMBL/GenBank/DDBJ databases">
        <title>Pedobacter sp. RP-3-22 sp. nov., isolated from Arctic soil.</title>
        <authorList>
            <person name="Dahal R.H."/>
            <person name="Kim D.-U."/>
        </authorList>
    </citation>
    <scope>NUCLEOTIDE SEQUENCE [LARGE SCALE GENOMIC DNA]</scope>
    <source>
        <strain evidence="1 2">RP-3-22</strain>
    </source>
</reference>
<dbReference type="AlphaFoldDB" id="A0A4U1CW77"/>
<organism evidence="1 2">
    <name type="scientific">Pedobacter polaris</name>
    <dbReference type="NCBI Taxonomy" id="2571273"/>
    <lineage>
        <taxon>Bacteria</taxon>
        <taxon>Pseudomonadati</taxon>
        <taxon>Bacteroidota</taxon>
        <taxon>Sphingobacteriia</taxon>
        <taxon>Sphingobacteriales</taxon>
        <taxon>Sphingobacteriaceae</taxon>
        <taxon>Pedobacter</taxon>
    </lineage>
</organism>
<dbReference type="OrthoDB" id="770681at2"/>
<dbReference type="RefSeq" id="WP_136840436.1">
    <property type="nucleotide sequence ID" value="NZ_SWBR01000002.1"/>
</dbReference>
<gene>
    <name evidence="1" type="ORF">FA048_10060</name>
</gene>
<keyword evidence="2" id="KW-1185">Reference proteome</keyword>
<evidence type="ECO:0000313" key="2">
    <source>
        <dbReference type="Proteomes" id="UP000309488"/>
    </source>
</evidence>
<evidence type="ECO:0000313" key="1">
    <source>
        <dbReference type="EMBL" id="TKC10519.1"/>
    </source>
</evidence>
<protein>
    <submittedName>
        <fullName evidence="1">DUF3606 domain-containing protein</fullName>
    </submittedName>
</protein>
<comment type="caution">
    <text evidence="1">The sequence shown here is derived from an EMBL/GenBank/DDBJ whole genome shotgun (WGS) entry which is preliminary data.</text>
</comment>
<name>A0A4U1CW77_9SPHI</name>
<dbReference type="InterPro" id="IPR022037">
    <property type="entry name" value="DUF3606"/>
</dbReference>
<sequence>MEENKDNFGFGENIPDPEEIRERYSIEDDSDTLEPFIDENEHREINADDPADVKAWADQFQISVDELKAAMVMNGNSVKEIKKYLSV</sequence>
<accession>A0A4U1CW77</accession>
<dbReference type="Proteomes" id="UP000309488">
    <property type="component" value="Unassembled WGS sequence"/>
</dbReference>
<proteinExistence type="predicted"/>
<dbReference type="Pfam" id="PF12244">
    <property type="entry name" value="DUF3606"/>
    <property type="match status" value="1"/>
</dbReference>